<evidence type="ECO:0008006" key="3">
    <source>
        <dbReference type="Google" id="ProtNLM"/>
    </source>
</evidence>
<comment type="caution">
    <text evidence="1">The sequence shown here is derived from an EMBL/GenBank/DDBJ whole genome shotgun (WGS) entry which is preliminary data.</text>
</comment>
<gene>
    <name evidence="1" type="ORF">EBO15_16655</name>
</gene>
<evidence type="ECO:0000313" key="2">
    <source>
        <dbReference type="Proteomes" id="UP000282674"/>
    </source>
</evidence>
<proteinExistence type="predicted"/>
<protein>
    <recommendedName>
        <fullName evidence="3">Cytotoxic translational repressor of toxin-antitoxin stability system</fullName>
    </recommendedName>
</protein>
<organism evidence="1 2">
    <name type="scientific">Actinomadura harenae</name>
    <dbReference type="NCBI Taxonomy" id="2483351"/>
    <lineage>
        <taxon>Bacteria</taxon>
        <taxon>Bacillati</taxon>
        <taxon>Actinomycetota</taxon>
        <taxon>Actinomycetes</taxon>
        <taxon>Streptosporangiales</taxon>
        <taxon>Thermomonosporaceae</taxon>
        <taxon>Actinomadura</taxon>
    </lineage>
</organism>
<dbReference type="EMBL" id="RFFG01000026">
    <property type="protein sequence ID" value="RMI43310.1"/>
    <property type="molecule type" value="Genomic_DNA"/>
</dbReference>
<dbReference type="RefSeq" id="WP_122195306.1">
    <property type="nucleotide sequence ID" value="NZ_JBHSKC010000012.1"/>
</dbReference>
<keyword evidence="2" id="KW-1185">Reference proteome</keyword>
<dbReference type="Proteomes" id="UP000282674">
    <property type="component" value="Unassembled WGS sequence"/>
</dbReference>
<accession>A0A3M2M2I6</accession>
<reference evidence="1 2" key="1">
    <citation type="submission" date="2018-10" db="EMBL/GenBank/DDBJ databases">
        <title>Isolation from soil.</title>
        <authorList>
            <person name="Hu J."/>
        </authorList>
    </citation>
    <scope>NUCLEOTIDE SEQUENCE [LARGE SCALE GENOMIC DNA]</scope>
    <source>
        <strain evidence="1 2">NEAU-Ht49</strain>
    </source>
</reference>
<name>A0A3M2M2I6_9ACTN</name>
<evidence type="ECO:0000313" key="1">
    <source>
        <dbReference type="EMBL" id="RMI43310.1"/>
    </source>
</evidence>
<dbReference type="AlphaFoldDB" id="A0A3M2M2I6"/>
<sequence>MSSLGEPFEVVFAAVAADLPGVLPVEGRKALGEALRQVAADPWAVTERYHPRMPAEMRTGVFGEDGVLVVVVSGRHHRVIVTHVTWMG</sequence>